<evidence type="ECO:0000259" key="6">
    <source>
        <dbReference type="Pfam" id="PF25967"/>
    </source>
</evidence>
<dbReference type="Proteomes" id="UP000334380">
    <property type="component" value="Unassembled WGS sequence"/>
</dbReference>
<dbReference type="NCBIfam" id="TIGR01730">
    <property type="entry name" value="RND_mfp"/>
    <property type="match status" value="1"/>
</dbReference>
<protein>
    <submittedName>
        <fullName evidence="7">Efflux transporter periplasmic adaptor subunit</fullName>
    </submittedName>
</protein>
<dbReference type="GO" id="GO:0046677">
    <property type="term" value="P:response to antibiotic"/>
    <property type="evidence" value="ECO:0007669"/>
    <property type="project" value="TreeGrafter"/>
</dbReference>
<dbReference type="Pfam" id="PF25876">
    <property type="entry name" value="HH_MFP_RND"/>
    <property type="match status" value="1"/>
</dbReference>
<dbReference type="EMBL" id="CABPRU010000012">
    <property type="protein sequence ID" value="VVE38021.1"/>
    <property type="molecule type" value="Genomic_DNA"/>
</dbReference>
<evidence type="ECO:0000259" key="3">
    <source>
        <dbReference type="Pfam" id="PF25876"/>
    </source>
</evidence>
<dbReference type="InterPro" id="IPR058627">
    <property type="entry name" value="MdtA-like_C"/>
</dbReference>
<keyword evidence="8" id="KW-1185">Reference proteome</keyword>
<dbReference type="InterPro" id="IPR058624">
    <property type="entry name" value="MdtA-like_HH"/>
</dbReference>
<evidence type="ECO:0000313" key="8">
    <source>
        <dbReference type="Proteomes" id="UP000334380"/>
    </source>
</evidence>
<dbReference type="RefSeq" id="WP_150614403.1">
    <property type="nucleotide sequence ID" value="NZ_CABPRU010000012.1"/>
</dbReference>
<sequence length="418" mass="42990">MTVSHRPAGRSGLAREHWQTPVKGALACATTLALVLALAACGNKRGTPDASGAPEVGVVTVKASPATLTTELPGRVSAIQSAEVRPQISGIVRKRLFTEGSLVKAGDVLYQIDDATYKAAVDSAQGTLTQAEANLDAAKIKAARYAGLLKINGVSQQDYDNAQATAKADAGAVQTDRAALETARIDLDRTRIKAPISGRIGTSSVTAGALVTASQDTALATINDLSTVYVDVTQSSLDLLRLKKELAAGKLKASGNAAVVQLRLEDGSLYAHAGKLAFADVTVSTTTGSVTLRAQFPNPEGTLLPNMYVRAELQEGVDEQGLLVPQKSVQRDAKGNASVMVVDASGKVASRDITLTRNVGNNALVGSGLASGDKVLVDSLQNVRAGMHVKPVEVASALSDTPAAASAATAMATTTAAR</sequence>
<comment type="subcellular location">
    <subcellularLocation>
        <location evidence="1">Cell envelope</location>
    </subcellularLocation>
</comment>
<evidence type="ECO:0000259" key="4">
    <source>
        <dbReference type="Pfam" id="PF25917"/>
    </source>
</evidence>
<dbReference type="GO" id="GO:0022857">
    <property type="term" value="F:transmembrane transporter activity"/>
    <property type="evidence" value="ECO:0007669"/>
    <property type="project" value="InterPro"/>
</dbReference>
<dbReference type="Pfam" id="PF25967">
    <property type="entry name" value="RND-MFP_C"/>
    <property type="match status" value="1"/>
</dbReference>
<feature type="domain" description="Multidrug resistance protein MdtA-like beta-barrel" evidence="5">
    <location>
        <begin position="227"/>
        <end position="316"/>
    </location>
</feature>
<dbReference type="Gene3D" id="2.40.30.170">
    <property type="match status" value="1"/>
</dbReference>
<name>A0A5E4XND0_9BURK</name>
<evidence type="ECO:0000256" key="1">
    <source>
        <dbReference type="ARBA" id="ARBA00004196"/>
    </source>
</evidence>
<dbReference type="InterPro" id="IPR058625">
    <property type="entry name" value="MdtA-like_BSH"/>
</dbReference>
<dbReference type="Pfam" id="PF25917">
    <property type="entry name" value="BSH_RND"/>
    <property type="match status" value="1"/>
</dbReference>
<dbReference type="AlphaFoldDB" id="A0A5E4XND0"/>
<dbReference type="InterPro" id="IPR058626">
    <property type="entry name" value="MdtA-like_b-barrel"/>
</dbReference>
<evidence type="ECO:0000256" key="2">
    <source>
        <dbReference type="ARBA" id="ARBA00009477"/>
    </source>
</evidence>
<dbReference type="OrthoDB" id="9783047at2"/>
<dbReference type="FunFam" id="2.40.420.20:FF:000001">
    <property type="entry name" value="Efflux RND transporter periplasmic adaptor subunit"/>
    <property type="match status" value="1"/>
</dbReference>
<proteinExistence type="inferred from homology"/>
<dbReference type="PANTHER" id="PTHR30158">
    <property type="entry name" value="ACRA/E-RELATED COMPONENT OF DRUG EFFLUX TRANSPORTER"/>
    <property type="match status" value="1"/>
</dbReference>
<dbReference type="InterPro" id="IPR006143">
    <property type="entry name" value="RND_pump_MFP"/>
</dbReference>
<feature type="domain" description="Multidrug resistance protein MdtA-like alpha-helical hairpin" evidence="3">
    <location>
        <begin position="121"/>
        <end position="190"/>
    </location>
</feature>
<dbReference type="Gene3D" id="1.10.287.470">
    <property type="entry name" value="Helix hairpin bin"/>
    <property type="match status" value="1"/>
</dbReference>
<accession>A0A5E4XND0</accession>
<dbReference type="PANTHER" id="PTHR30158:SF3">
    <property type="entry name" value="MULTIDRUG EFFLUX PUMP SUBUNIT ACRA-RELATED"/>
    <property type="match status" value="1"/>
</dbReference>
<evidence type="ECO:0000313" key="7">
    <source>
        <dbReference type="EMBL" id="VVE38021.1"/>
    </source>
</evidence>
<feature type="domain" description="Multidrug resistance protein MdtA-like barrel-sandwich hybrid" evidence="4">
    <location>
        <begin position="81"/>
        <end position="222"/>
    </location>
</feature>
<gene>
    <name evidence="7" type="ORF">PTE31013_04030</name>
</gene>
<feature type="domain" description="Multidrug resistance protein MdtA-like C-terminal permuted SH3" evidence="6">
    <location>
        <begin position="322"/>
        <end position="381"/>
    </location>
</feature>
<evidence type="ECO:0000259" key="5">
    <source>
        <dbReference type="Pfam" id="PF25944"/>
    </source>
</evidence>
<comment type="similarity">
    <text evidence="2">Belongs to the membrane fusion protein (MFP) (TC 8.A.1) family.</text>
</comment>
<organism evidence="7 8">
    <name type="scientific">Pandoraea terrigena</name>
    <dbReference type="NCBI Taxonomy" id="2508292"/>
    <lineage>
        <taxon>Bacteria</taxon>
        <taxon>Pseudomonadati</taxon>
        <taxon>Pseudomonadota</taxon>
        <taxon>Betaproteobacteria</taxon>
        <taxon>Burkholderiales</taxon>
        <taxon>Burkholderiaceae</taxon>
        <taxon>Pandoraea</taxon>
    </lineage>
</organism>
<dbReference type="GO" id="GO:0005886">
    <property type="term" value="C:plasma membrane"/>
    <property type="evidence" value="ECO:0007669"/>
    <property type="project" value="UniProtKB-SubCell"/>
</dbReference>
<dbReference type="Pfam" id="PF25944">
    <property type="entry name" value="Beta-barrel_RND"/>
    <property type="match status" value="1"/>
</dbReference>
<reference evidence="7 8" key="1">
    <citation type="submission" date="2019-08" db="EMBL/GenBank/DDBJ databases">
        <authorList>
            <person name="Peeters C."/>
        </authorList>
    </citation>
    <scope>NUCLEOTIDE SEQUENCE [LARGE SCALE GENOMIC DNA]</scope>
    <source>
        <strain evidence="7 8">LMG 31013</strain>
    </source>
</reference>
<dbReference type="SUPFAM" id="SSF111369">
    <property type="entry name" value="HlyD-like secretion proteins"/>
    <property type="match status" value="1"/>
</dbReference>
<dbReference type="Gene3D" id="2.40.420.20">
    <property type="match status" value="1"/>
</dbReference>
<dbReference type="Gene3D" id="2.40.50.100">
    <property type="match status" value="1"/>
</dbReference>